<dbReference type="GO" id="GO:0020037">
    <property type="term" value="F:heme binding"/>
    <property type="evidence" value="ECO:0007669"/>
    <property type="project" value="InterPro"/>
</dbReference>
<dbReference type="Pfam" id="PF06778">
    <property type="entry name" value="Chlor_dismutase"/>
    <property type="match status" value="1"/>
</dbReference>
<evidence type="ECO:0000256" key="2">
    <source>
        <dbReference type="ARBA" id="ARBA00022723"/>
    </source>
</evidence>
<dbReference type="GO" id="GO:0046872">
    <property type="term" value="F:metal ion binding"/>
    <property type="evidence" value="ECO:0007669"/>
    <property type="project" value="UniProtKB-KW"/>
</dbReference>
<evidence type="ECO:0000313" key="5">
    <source>
        <dbReference type="EMBL" id="APW62993.1"/>
    </source>
</evidence>
<evidence type="ECO:0000256" key="3">
    <source>
        <dbReference type="ARBA" id="ARBA00023004"/>
    </source>
</evidence>
<dbReference type="RefSeq" id="WP_076349410.1">
    <property type="nucleotide sequence ID" value="NZ_CP019082.1"/>
</dbReference>
<reference evidence="6" key="1">
    <citation type="submission" date="2016-12" db="EMBL/GenBank/DDBJ databases">
        <title>Comparative genomics of four Isosphaeraceae planctomycetes: a common pool of plasmids and glycoside hydrolase genes.</title>
        <authorList>
            <person name="Ivanova A."/>
        </authorList>
    </citation>
    <scope>NUCLEOTIDE SEQUENCE [LARGE SCALE GENOMIC DNA]</scope>
    <source>
        <strain evidence="6">PX4</strain>
    </source>
</reference>
<accession>A0A1U7CVT7</accession>
<keyword evidence="1" id="KW-0349">Heme</keyword>
<dbReference type="GO" id="GO:0004601">
    <property type="term" value="F:peroxidase activity"/>
    <property type="evidence" value="ECO:0007669"/>
    <property type="project" value="UniProtKB-KW"/>
</dbReference>
<dbReference type="InterPro" id="IPR010644">
    <property type="entry name" value="ChdC/CLD"/>
</dbReference>
<protein>
    <submittedName>
        <fullName evidence="5">Heme-dependent peroxidase</fullName>
        <ecNumber evidence="5">1.11.1.-</ecNumber>
    </submittedName>
</protein>
<sequence length="304" mass="34174">MSSEATTTTHGGASEQGAKAHPAQHGHRPAAAAKIPATLIPETGWHFFHLFYKVDRDRLRGFSEAERNAGRDELAKVLGTKQPGAVEQIQCFAVPGHKADFGVMVAGPDLKALHAVETAIAASPLGAALVQSYSFYSVTEVSEYVPDADQYAAMLRDREHLDPESSMFKTKVAAYTERLGPMNQQRLYPDFPDWPCFCFYPMSKMRSGEQNWYLLPFEERSELMSQHGRSGMRFAGRVSQLITASTGLDDWEWGVTLWARNPLYLKDIVYTMRFDESSAKYALFGDFYFGYFLSPRELVDTLRI</sequence>
<keyword evidence="5" id="KW-0575">Peroxidase</keyword>
<dbReference type="NCBIfam" id="NF008913">
    <property type="entry name" value="PRK12276.1"/>
    <property type="match status" value="1"/>
</dbReference>
<keyword evidence="2" id="KW-0479">Metal-binding</keyword>
<dbReference type="PANTHER" id="PTHR36843">
    <property type="entry name" value="HEME-DEPENDENT PEROXIDASE YWFI-RELATED"/>
    <property type="match status" value="1"/>
</dbReference>
<keyword evidence="6" id="KW-1185">Reference proteome</keyword>
<name>A0A1U7CVT7_9BACT</name>
<evidence type="ECO:0000256" key="4">
    <source>
        <dbReference type="SAM" id="MobiDB-lite"/>
    </source>
</evidence>
<dbReference type="AlphaFoldDB" id="A0A1U7CVT7"/>
<gene>
    <name evidence="5" type="ORF">BSF38_04551</name>
</gene>
<dbReference type="Gene3D" id="3.30.70.1030">
    <property type="entry name" value="Apc35880, domain 1"/>
    <property type="match status" value="2"/>
</dbReference>
<organism evidence="5 6">
    <name type="scientific">Paludisphaera borealis</name>
    <dbReference type="NCBI Taxonomy" id="1387353"/>
    <lineage>
        <taxon>Bacteria</taxon>
        <taxon>Pseudomonadati</taxon>
        <taxon>Planctomycetota</taxon>
        <taxon>Planctomycetia</taxon>
        <taxon>Isosphaerales</taxon>
        <taxon>Isosphaeraceae</taxon>
        <taxon>Paludisphaera</taxon>
    </lineage>
</organism>
<keyword evidence="3" id="KW-0408">Iron</keyword>
<evidence type="ECO:0000256" key="1">
    <source>
        <dbReference type="ARBA" id="ARBA00022617"/>
    </source>
</evidence>
<dbReference type="STRING" id="1387353.BSF38_04551"/>
<dbReference type="InterPro" id="IPR011008">
    <property type="entry name" value="Dimeric_a/b-barrel"/>
</dbReference>
<keyword evidence="5" id="KW-0560">Oxidoreductase</keyword>
<dbReference type="EMBL" id="CP019082">
    <property type="protein sequence ID" value="APW62993.1"/>
    <property type="molecule type" value="Genomic_DNA"/>
</dbReference>
<dbReference type="EC" id="1.11.1.-" evidence="5"/>
<evidence type="ECO:0000313" key="6">
    <source>
        <dbReference type="Proteomes" id="UP000186309"/>
    </source>
</evidence>
<dbReference type="KEGG" id="pbor:BSF38_04551"/>
<feature type="compositionally biased region" description="Polar residues" evidence="4">
    <location>
        <begin position="1"/>
        <end position="11"/>
    </location>
</feature>
<proteinExistence type="predicted"/>
<dbReference type="SUPFAM" id="SSF54909">
    <property type="entry name" value="Dimeric alpha+beta barrel"/>
    <property type="match status" value="1"/>
</dbReference>
<dbReference type="Proteomes" id="UP000186309">
    <property type="component" value="Chromosome"/>
</dbReference>
<dbReference type="PANTHER" id="PTHR36843:SF1">
    <property type="entry name" value="COPROHEME DECARBOXYLASE"/>
    <property type="match status" value="1"/>
</dbReference>
<feature type="region of interest" description="Disordered" evidence="4">
    <location>
        <begin position="1"/>
        <end position="31"/>
    </location>
</feature>
<dbReference type="OrthoDB" id="9773646at2"/>